<evidence type="ECO:0000313" key="4">
    <source>
        <dbReference type="EMBL" id="KAL3792488.1"/>
    </source>
</evidence>
<feature type="transmembrane region" description="Helical" evidence="2">
    <location>
        <begin position="854"/>
        <end position="875"/>
    </location>
</feature>
<evidence type="ECO:0000313" key="6">
    <source>
        <dbReference type="Proteomes" id="UP001516023"/>
    </source>
</evidence>
<dbReference type="Pfam" id="PF00650">
    <property type="entry name" value="CRAL_TRIO"/>
    <property type="match status" value="1"/>
</dbReference>
<evidence type="ECO:0000256" key="2">
    <source>
        <dbReference type="SAM" id="Phobius"/>
    </source>
</evidence>
<name>A0ABD3PWF1_9STRA</name>
<feature type="transmembrane region" description="Helical" evidence="2">
    <location>
        <begin position="811"/>
        <end position="833"/>
    </location>
</feature>
<dbReference type="InterPro" id="IPR036865">
    <property type="entry name" value="CRAL-TRIO_dom_sf"/>
</dbReference>
<gene>
    <name evidence="5" type="ORF">HJC23_000934</name>
    <name evidence="4" type="ORF">HJC23_008410</name>
</gene>
<evidence type="ECO:0000259" key="3">
    <source>
        <dbReference type="PROSITE" id="PS50191"/>
    </source>
</evidence>
<reference evidence="4 6" key="1">
    <citation type="journal article" date="2020" name="G3 (Bethesda)">
        <title>Improved Reference Genome for Cyclotella cryptica CCMP332, a Model for Cell Wall Morphogenesis, Salinity Adaptation, and Lipid Production in Diatoms (Bacillariophyta).</title>
        <authorList>
            <person name="Roberts W.R."/>
            <person name="Downey K.M."/>
            <person name="Ruck E.C."/>
            <person name="Traller J.C."/>
            <person name="Alverson A.J."/>
        </authorList>
    </citation>
    <scope>NUCLEOTIDE SEQUENCE [LARGE SCALE GENOMIC DNA]</scope>
    <source>
        <strain evidence="4 6">CCMP332</strain>
    </source>
</reference>
<comment type="caution">
    <text evidence="4">The sequence shown here is derived from an EMBL/GenBank/DDBJ whole genome shotgun (WGS) entry which is preliminary data.</text>
</comment>
<dbReference type="PANTHER" id="PTHR45657">
    <property type="entry name" value="CRAL-TRIO DOMAIN-CONTAINING PROTEIN YKL091C-RELATED"/>
    <property type="match status" value="1"/>
</dbReference>
<dbReference type="PROSITE" id="PS50191">
    <property type="entry name" value="CRAL_TRIO"/>
    <property type="match status" value="1"/>
</dbReference>
<dbReference type="Proteomes" id="UP001516023">
    <property type="component" value="Unassembled WGS sequence"/>
</dbReference>
<dbReference type="EMBL" id="JABMIG020000026">
    <property type="protein sequence ID" value="KAL3801496.1"/>
    <property type="molecule type" value="Genomic_DNA"/>
</dbReference>
<accession>A0ABD3PWF1</accession>
<feature type="domain" description="CRAL-TRIO" evidence="3">
    <location>
        <begin position="490"/>
        <end position="692"/>
    </location>
</feature>
<keyword evidence="2" id="KW-0812">Transmembrane</keyword>
<dbReference type="SUPFAM" id="SSF52087">
    <property type="entry name" value="CRAL/TRIO domain"/>
    <property type="match status" value="1"/>
</dbReference>
<feature type="transmembrane region" description="Helical" evidence="2">
    <location>
        <begin position="281"/>
        <end position="299"/>
    </location>
</feature>
<dbReference type="InterPro" id="IPR051026">
    <property type="entry name" value="PI/PC_transfer"/>
</dbReference>
<reference evidence="4" key="2">
    <citation type="submission" date="2024-11" db="EMBL/GenBank/DDBJ databases">
        <authorList>
            <person name="Roberts W.R."/>
            <person name="Alverson A.J."/>
        </authorList>
    </citation>
    <scope>NUCLEOTIDE SEQUENCE</scope>
    <source>
        <strain evidence="4">CCMP332</strain>
    </source>
</reference>
<feature type="transmembrane region" description="Helical" evidence="2">
    <location>
        <begin position="150"/>
        <end position="168"/>
    </location>
</feature>
<evidence type="ECO:0000256" key="1">
    <source>
        <dbReference type="SAM" id="MobiDB-lite"/>
    </source>
</evidence>
<dbReference type="PANTHER" id="PTHR45657:SF61">
    <property type="entry name" value="CRAL-TRIO DOMAIN-CONTAINING PROTEIN"/>
    <property type="match status" value="1"/>
</dbReference>
<dbReference type="InterPro" id="IPR001251">
    <property type="entry name" value="CRAL-TRIO_dom"/>
</dbReference>
<feature type="transmembrane region" description="Helical" evidence="2">
    <location>
        <begin position="957"/>
        <end position="983"/>
    </location>
</feature>
<feature type="transmembrane region" description="Helical" evidence="2">
    <location>
        <begin position="786"/>
        <end position="805"/>
    </location>
</feature>
<feature type="transmembrane region" description="Helical" evidence="2">
    <location>
        <begin position="1003"/>
        <end position="1026"/>
    </location>
</feature>
<evidence type="ECO:0000313" key="5">
    <source>
        <dbReference type="EMBL" id="KAL3801496.1"/>
    </source>
</evidence>
<dbReference type="EMBL" id="JABMIG020000101">
    <property type="protein sequence ID" value="KAL3792488.1"/>
    <property type="molecule type" value="Genomic_DNA"/>
</dbReference>
<feature type="transmembrane region" description="Helical" evidence="2">
    <location>
        <begin position="174"/>
        <end position="193"/>
    </location>
</feature>
<feature type="transmembrane region" description="Helical" evidence="2">
    <location>
        <begin position="887"/>
        <end position="908"/>
    </location>
</feature>
<organism evidence="4 6">
    <name type="scientific">Cyclotella cryptica</name>
    <dbReference type="NCBI Taxonomy" id="29204"/>
    <lineage>
        <taxon>Eukaryota</taxon>
        <taxon>Sar</taxon>
        <taxon>Stramenopiles</taxon>
        <taxon>Ochrophyta</taxon>
        <taxon>Bacillariophyta</taxon>
        <taxon>Coscinodiscophyceae</taxon>
        <taxon>Thalassiosirophycidae</taxon>
        <taxon>Stephanodiscales</taxon>
        <taxon>Stephanodiscaceae</taxon>
        <taxon>Cyclotella</taxon>
    </lineage>
</organism>
<proteinExistence type="predicted"/>
<keyword evidence="2" id="KW-1133">Transmembrane helix</keyword>
<feature type="transmembrane region" description="Helical" evidence="2">
    <location>
        <begin position="243"/>
        <end position="266"/>
    </location>
</feature>
<feature type="region of interest" description="Disordered" evidence="1">
    <location>
        <begin position="349"/>
        <end position="370"/>
    </location>
</feature>
<sequence>MRNVLLFLDGATYAAIWTVGPLLFSSLLLDDFSHSNVGESSTSDHVGHVDVAATISRPVSSINALNLATNIFRPLMSTSSSKVGADNVVPPLHERQSEIWKSVPCRMSMVMMAFLAGKMLGKHVANRSSTSYSTSRFCPRKIRGLSSSRLLVIISSALASILMMNWGFGVSTCSGWIFVRFVSAFIDGGLITWGHSHLDTVFQHSKENASESDLQRIEEGRPFLSLHNDVSSQRDFSITSSPIFCLNTIWLAGVAVSVLLSGFMFYPLNHLSLAIGLHNKFVTYVIFLGVFSLTDRFLLRCYGRSIALKRFPSFVSTFDDKRVDQTSTLSNASPNTGLVHRRKQPNQFVPSHQRSVGGEDHSTSISHQRPRINSLSSVESEVFFDCMEEIELGLGEAEESAANSFQFNQTPVRSRQDIKDQIAIYSNRKVIYPDNSPAYVPAGEKVSGIPFGYIALYGNNLSKAQSKYQETQVWRRKAQIQAIHARPHTWYPKIKVSYPHFIHGFTPNGMPVVYEAPGKMNLKELFRNGCRVDDMIFHYCYLMEYLSNLESILTELHSDLNEACGNDWQEELAAYAHAKQTRLQSDSVSFGFVVVMDISGASPSLLSGDVMTYLSRAGEINSLHYPGSMRHAIAVQAPYWLGAAWSAIKGVMPASVTVDLLSGSKTMEGGLKQYIDEEQIPAVYGGTSKFKLGEHPFEVGLRKLVETQPRDNVEEDEMAQEINAVFSNDPWAKPTYEIPEERPCNRQSTLSQVDISHGSNMPSSYAIEWDDLGADYILVVASTLQFLAHMLIGAVELVLPILLIIPPKQGIGFEARGVAITLFASCATVLWLIRRTRLPSRISSISEEAPLRGFRIGLGSSAFLWLCVCFVLFITPPNESKLGALCLVFYFTLLFFSCTLGIASVNLLRKISMSVFEQRNESLPRWCWFMKYDKETQSVCLFARASGFVLAAPVMKWYLLIPLNGSCFILLACVSGFLYTVSFSLHSVSPPPPIATDRKRRKVSPFVSAMVGMWSFVKELVVVALADIRFMTGRHQHQSK</sequence>
<keyword evidence="2" id="KW-0472">Membrane</keyword>
<dbReference type="CDD" id="cd00170">
    <property type="entry name" value="SEC14"/>
    <property type="match status" value="1"/>
</dbReference>
<dbReference type="AlphaFoldDB" id="A0ABD3PWF1"/>
<feature type="transmembrane region" description="Helical" evidence="2">
    <location>
        <begin position="12"/>
        <end position="29"/>
    </location>
</feature>
<protein>
    <recommendedName>
        <fullName evidence="3">CRAL-TRIO domain-containing protein</fullName>
    </recommendedName>
</protein>
<dbReference type="Gene3D" id="3.40.525.10">
    <property type="entry name" value="CRAL-TRIO lipid binding domain"/>
    <property type="match status" value="1"/>
</dbReference>
<keyword evidence="6" id="KW-1185">Reference proteome</keyword>